<keyword evidence="3 9" id="KW-0808">Transferase</keyword>
<dbReference type="InterPro" id="IPR014031">
    <property type="entry name" value="Ketoacyl_synth_C"/>
</dbReference>
<dbReference type="PANTHER" id="PTHR11712">
    <property type="entry name" value="POLYKETIDE SYNTHASE-RELATED"/>
    <property type="match status" value="1"/>
</dbReference>
<keyword evidence="7 9" id="KW-0012">Acyltransferase</keyword>
<dbReference type="SUPFAM" id="SSF53901">
    <property type="entry name" value="Thiolase-like"/>
    <property type="match status" value="2"/>
</dbReference>
<dbReference type="GO" id="GO:0005829">
    <property type="term" value="C:cytosol"/>
    <property type="evidence" value="ECO:0007669"/>
    <property type="project" value="TreeGrafter"/>
</dbReference>
<dbReference type="PIRSF" id="PIRSF000447">
    <property type="entry name" value="KAS_II"/>
    <property type="match status" value="1"/>
</dbReference>
<dbReference type="InterPro" id="IPR017568">
    <property type="entry name" value="3-oxoacyl-ACP_synth-2"/>
</dbReference>
<dbReference type="PROSITE" id="PS52004">
    <property type="entry name" value="KS3_2"/>
    <property type="match status" value="1"/>
</dbReference>
<organism evidence="9">
    <name type="scientific">hydrocarbon metagenome</name>
    <dbReference type="NCBI Taxonomy" id="938273"/>
    <lineage>
        <taxon>unclassified sequences</taxon>
        <taxon>metagenomes</taxon>
        <taxon>ecological metagenomes</taxon>
    </lineage>
</organism>
<keyword evidence="6" id="KW-0275">Fatty acid biosynthesis</keyword>
<dbReference type="Gene3D" id="3.40.47.10">
    <property type="match status" value="1"/>
</dbReference>
<dbReference type="EC" id="2.3.1.41" evidence="9"/>
<evidence type="ECO:0000256" key="3">
    <source>
        <dbReference type="ARBA" id="ARBA00022679"/>
    </source>
</evidence>
<feature type="domain" description="Ketosynthase family 3 (KS3)" evidence="8">
    <location>
        <begin position="2"/>
        <end position="410"/>
    </location>
</feature>
<dbReference type="InterPro" id="IPR016039">
    <property type="entry name" value="Thiolase-like"/>
</dbReference>
<dbReference type="GO" id="GO:0006633">
    <property type="term" value="P:fatty acid biosynthetic process"/>
    <property type="evidence" value="ECO:0007669"/>
    <property type="project" value="UniProtKB-KW"/>
</dbReference>
<evidence type="ECO:0000256" key="6">
    <source>
        <dbReference type="ARBA" id="ARBA00023160"/>
    </source>
</evidence>
<keyword evidence="5" id="KW-0443">Lipid metabolism</keyword>
<protein>
    <submittedName>
        <fullName evidence="9">3-oxoacyl-acp synthase, kasii</fullName>
        <ecNumber evidence="9">2.3.1.41</ecNumber>
    </submittedName>
</protein>
<accession>A0A0W8FS03</accession>
<sequence length="415" mass="44117">MKRRVVVTGLGALTPLGNSVDQTWESAVTGKSGIGPITKFDSSSYKSRIAGEIKNFDPAQFVNKQEIRRFDDFLLYAIASSEMAMADAKLTISPELSERTGVIIGSAIGGLATIEEEIRNVLSDSPRKISPFVVPAILANLASGHVSIRFGAKGPINCAVTACAAGTSAIGDAYKTIVHGDADIMITGGVEAAITRLAVGGFSAMRALSQRNDEPQKASRPFDKERDGFVIGEGCGIIILEELSIALNRGARIYAELAGYGCTSDAFHMAAPPPEHEGAARSMRIAIKDAGFNPEDIDYINAHGTSTPLNDLYETQAINFLFGEHAKKLMVSSTKSMTGHMLGATGGVEAIFAIKALQEGIIPPTINLDNPGEGCDLDYVPKIARHKEINTAMSNTFGFGGVNAVLLFKKYSETR</sequence>
<dbReference type="Pfam" id="PF00109">
    <property type="entry name" value="ketoacyl-synt"/>
    <property type="match status" value="1"/>
</dbReference>
<dbReference type="SMART" id="SM00825">
    <property type="entry name" value="PKS_KS"/>
    <property type="match status" value="1"/>
</dbReference>
<dbReference type="PANTHER" id="PTHR11712:SF336">
    <property type="entry name" value="3-OXOACYL-[ACYL-CARRIER-PROTEIN] SYNTHASE, MITOCHONDRIAL"/>
    <property type="match status" value="1"/>
</dbReference>
<reference evidence="9" key="1">
    <citation type="journal article" date="2015" name="Proc. Natl. Acad. Sci. U.S.A.">
        <title>Networks of energetic and metabolic interactions define dynamics in microbial communities.</title>
        <authorList>
            <person name="Embree M."/>
            <person name="Liu J.K."/>
            <person name="Al-Bassam M.M."/>
            <person name="Zengler K."/>
        </authorList>
    </citation>
    <scope>NUCLEOTIDE SEQUENCE</scope>
</reference>
<name>A0A0W8FS03_9ZZZZ</name>
<evidence type="ECO:0000256" key="5">
    <source>
        <dbReference type="ARBA" id="ARBA00023098"/>
    </source>
</evidence>
<dbReference type="InterPro" id="IPR014030">
    <property type="entry name" value="Ketoacyl_synth_N"/>
</dbReference>
<dbReference type="PROSITE" id="PS00606">
    <property type="entry name" value="KS3_1"/>
    <property type="match status" value="1"/>
</dbReference>
<dbReference type="NCBIfam" id="NF005589">
    <property type="entry name" value="PRK07314.1"/>
    <property type="match status" value="1"/>
</dbReference>
<dbReference type="InterPro" id="IPR000794">
    <property type="entry name" value="Beta-ketoacyl_synthase"/>
</dbReference>
<evidence type="ECO:0000313" key="9">
    <source>
        <dbReference type="EMBL" id="KUG23691.1"/>
    </source>
</evidence>
<evidence type="ECO:0000256" key="2">
    <source>
        <dbReference type="ARBA" id="ARBA00022516"/>
    </source>
</evidence>
<evidence type="ECO:0000259" key="8">
    <source>
        <dbReference type="PROSITE" id="PS52004"/>
    </source>
</evidence>
<dbReference type="AlphaFoldDB" id="A0A0W8FS03"/>
<comment type="similarity">
    <text evidence="1">Belongs to the thiolase-like superfamily. Beta-ketoacyl-ACP synthases family.</text>
</comment>
<gene>
    <name evidence="9" type="ORF">ASZ90_006498</name>
</gene>
<dbReference type="FunFam" id="3.40.47.10:FF:000009">
    <property type="entry name" value="3-oxoacyl-[acyl-carrier-protein] synthase 2"/>
    <property type="match status" value="1"/>
</dbReference>
<dbReference type="InterPro" id="IPR020841">
    <property type="entry name" value="PKS_Beta-ketoAc_synthase_dom"/>
</dbReference>
<dbReference type="NCBIfam" id="TIGR03150">
    <property type="entry name" value="fabF"/>
    <property type="match status" value="1"/>
</dbReference>
<keyword evidence="2" id="KW-0444">Lipid biosynthesis</keyword>
<dbReference type="InterPro" id="IPR018201">
    <property type="entry name" value="Ketoacyl_synth_AS"/>
</dbReference>
<dbReference type="EMBL" id="LNQE01000890">
    <property type="protein sequence ID" value="KUG23691.1"/>
    <property type="molecule type" value="Genomic_DNA"/>
</dbReference>
<evidence type="ECO:0000256" key="1">
    <source>
        <dbReference type="ARBA" id="ARBA00008467"/>
    </source>
</evidence>
<dbReference type="GO" id="GO:0004315">
    <property type="term" value="F:3-oxoacyl-[acyl-carrier-protein] synthase activity"/>
    <property type="evidence" value="ECO:0007669"/>
    <property type="project" value="UniProtKB-EC"/>
</dbReference>
<proteinExistence type="inferred from homology"/>
<evidence type="ECO:0000256" key="4">
    <source>
        <dbReference type="ARBA" id="ARBA00022832"/>
    </source>
</evidence>
<dbReference type="NCBIfam" id="NF004970">
    <property type="entry name" value="PRK06333.1"/>
    <property type="match status" value="1"/>
</dbReference>
<dbReference type="Pfam" id="PF02801">
    <property type="entry name" value="Ketoacyl-synt_C"/>
    <property type="match status" value="1"/>
</dbReference>
<dbReference type="CDD" id="cd00834">
    <property type="entry name" value="KAS_I_II"/>
    <property type="match status" value="1"/>
</dbReference>
<comment type="caution">
    <text evidence="9">The sequence shown here is derived from an EMBL/GenBank/DDBJ whole genome shotgun (WGS) entry which is preliminary data.</text>
</comment>
<keyword evidence="4" id="KW-0276">Fatty acid metabolism</keyword>
<evidence type="ECO:0000256" key="7">
    <source>
        <dbReference type="ARBA" id="ARBA00023315"/>
    </source>
</evidence>